<dbReference type="Gene3D" id="3.30.300.30">
    <property type="match status" value="1"/>
</dbReference>
<keyword evidence="3" id="KW-0436">Ligase</keyword>
<feature type="domain" description="AMP-binding enzyme C-terminal" evidence="7">
    <location>
        <begin position="408"/>
        <end position="486"/>
    </location>
</feature>
<name>A0A8K0CKW9_IGNLU</name>
<dbReference type="InterPro" id="IPR042099">
    <property type="entry name" value="ANL_N_sf"/>
</dbReference>
<evidence type="ECO:0000259" key="7">
    <source>
        <dbReference type="Pfam" id="PF13193"/>
    </source>
</evidence>
<evidence type="ECO:0008006" key="10">
    <source>
        <dbReference type="Google" id="ProtNLM"/>
    </source>
</evidence>
<protein>
    <recommendedName>
        <fullName evidence="10">Luciferin 4-monooxygenase</fullName>
    </recommendedName>
</protein>
<evidence type="ECO:0000256" key="3">
    <source>
        <dbReference type="ARBA" id="ARBA00022598"/>
    </source>
</evidence>
<evidence type="ECO:0000313" key="9">
    <source>
        <dbReference type="Proteomes" id="UP000801492"/>
    </source>
</evidence>
<accession>A0A8K0CKW9</accession>
<dbReference type="GO" id="GO:0016405">
    <property type="term" value="F:CoA-ligase activity"/>
    <property type="evidence" value="ECO:0007669"/>
    <property type="project" value="TreeGrafter"/>
</dbReference>
<keyword evidence="4" id="KW-0576">Peroxisome</keyword>
<keyword evidence="5" id="KW-0812">Transmembrane</keyword>
<dbReference type="InterPro" id="IPR000873">
    <property type="entry name" value="AMP-dep_synth/lig_dom"/>
</dbReference>
<comment type="subcellular location">
    <subcellularLocation>
        <location evidence="1">Peroxisome</location>
    </subcellularLocation>
</comment>
<sequence length="501" mass="56003">MTGETQTYELVLQRTIRTAIAMRSLGIQPNDIITVCSHNILDCQIPFYASFFIGAISANLDPLLSSSDTVALLKLVCPKMIFVVPDAVELIENALRETGIDAKIIVFGPTSKHTNYSEFLKPSPEENNFVPYEVKNLKETAVIVFSSGTTGLPKGICLSHYSLLGQLYLSGTENIPPPGLTVFTFSNLYWIAAVLFSIGAIAFGWNILIYPRFKEGRSIWNVLKTYKVNILSANPHQALKICRDGRPADADISALLLVLLPGGPLTTEQILHIRECFDFPNTLVFNTYGQTEMNTHTLRFDVLRNPNNMKFLIEKPQSVGRPIPGYSYKIVDLKTEEILGPNQEGELLIKSPFMMNGYYKQDSSMVWDADGFMRTGDIAYYDDDECFFIVDRVKELLKYQMWHISPVKLEAILYTHAAVQACVVSSIPHPVDGDHLVGIVVLKESEVGNVTEKELQEYVDGKVAEHQKLRGGVKFVKSIPLTVTEKTGRMKIKQLLTIGKL</sequence>
<evidence type="ECO:0000259" key="6">
    <source>
        <dbReference type="Pfam" id="PF00501"/>
    </source>
</evidence>
<evidence type="ECO:0000256" key="2">
    <source>
        <dbReference type="ARBA" id="ARBA00006432"/>
    </source>
</evidence>
<dbReference type="AlphaFoldDB" id="A0A8K0CKW9"/>
<keyword evidence="9" id="KW-1185">Reference proteome</keyword>
<dbReference type="Gene3D" id="3.40.50.12780">
    <property type="entry name" value="N-terminal domain of ligase-like"/>
    <property type="match status" value="1"/>
</dbReference>
<dbReference type="SUPFAM" id="SSF56801">
    <property type="entry name" value="Acetyl-CoA synthetase-like"/>
    <property type="match status" value="1"/>
</dbReference>
<keyword evidence="5" id="KW-0472">Membrane</keyword>
<comment type="caution">
    <text evidence="8">The sequence shown here is derived from an EMBL/GenBank/DDBJ whole genome shotgun (WGS) entry which is preliminary data.</text>
</comment>
<dbReference type="OrthoDB" id="10253869at2759"/>
<dbReference type="Proteomes" id="UP000801492">
    <property type="component" value="Unassembled WGS sequence"/>
</dbReference>
<dbReference type="PANTHER" id="PTHR24096:SF149">
    <property type="entry name" value="AMP-BINDING DOMAIN-CONTAINING PROTEIN-RELATED"/>
    <property type="match status" value="1"/>
</dbReference>
<gene>
    <name evidence="8" type="ORF">ILUMI_19056</name>
</gene>
<evidence type="ECO:0000256" key="4">
    <source>
        <dbReference type="ARBA" id="ARBA00023140"/>
    </source>
</evidence>
<evidence type="ECO:0000256" key="5">
    <source>
        <dbReference type="SAM" id="Phobius"/>
    </source>
</evidence>
<dbReference type="InterPro" id="IPR020845">
    <property type="entry name" value="AMP-binding_CS"/>
</dbReference>
<reference evidence="8" key="1">
    <citation type="submission" date="2019-08" db="EMBL/GenBank/DDBJ databases">
        <title>The genome of the North American firefly Photinus pyralis.</title>
        <authorList>
            <consortium name="Photinus pyralis genome working group"/>
            <person name="Fallon T.R."/>
            <person name="Sander Lower S.E."/>
            <person name="Weng J.-K."/>
        </authorList>
    </citation>
    <scope>NUCLEOTIDE SEQUENCE</scope>
    <source>
        <strain evidence="8">TRF0915ILg1</strain>
        <tissue evidence="8">Whole body</tissue>
    </source>
</reference>
<keyword evidence="5" id="KW-1133">Transmembrane helix</keyword>
<dbReference type="PANTHER" id="PTHR24096">
    <property type="entry name" value="LONG-CHAIN-FATTY-ACID--COA LIGASE"/>
    <property type="match status" value="1"/>
</dbReference>
<dbReference type="InterPro" id="IPR045851">
    <property type="entry name" value="AMP-bd_C_sf"/>
</dbReference>
<dbReference type="InterPro" id="IPR025110">
    <property type="entry name" value="AMP-bd_C"/>
</dbReference>
<evidence type="ECO:0000313" key="8">
    <source>
        <dbReference type="EMBL" id="KAF2887117.1"/>
    </source>
</evidence>
<dbReference type="EMBL" id="VTPC01085063">
    <property type="protein sequence ID" value="KAF2887117.1"/>
    <property type="molecule type" value="Genomic_DNA"/>
</dbReference>
<dbReference type="Pfam" id="PF00501">
    <property type="entry name" value="AMP-binding"/>
    <property type="match status" value="1"/>
</dbReference>
<comment type="similarity">
    <text evidence="2">Belongs to the ATP-dependent AMP-binding enzyme family.</text>
</comment>
<feature type="domain" description="AMP-dependent synthetase/ligase" evidence="6">
    <location>
        <begin position="3"/>
        <end position="359"/>
    </location>
</feature>
<evidence type="ECO:0000256" key="1">
    <source>
        <dbReference type="ARBA" id="ARBA00004275"/>
    </source>
</evidence>
<dbReference type="GO" id="GO:0005777">
    <property type="term" value="C:peroxisome"/>
    <property type="evidence" value="ECO:0007669"/>
    <property type="project" value="UniProtKB-SubCell"/>
</dbReference>
<proteinExistence type="inferred from homology"/>
<dbReference type="PROSITE" id="PS00455">
    <property type="entry name" value="AMP_BINDING"/>
    <property type="match status" value="1"/>
</dbReference>
<dbReference type="Pfam" id="PF13193">
    <property type="entry name" value="AMP-binding_C"/>
    <property type="match status" value="1"/>
</dbReference>
<feature type="transmembrane region" description="Helical" evidence="5">
    <location>
        <begin position="188"/>
        <end position="210"/>
    </location>
</feature>
<organism evidence="8 9">
    <name type="scientific">Ignelater luminosus</name>
    <name type="common">Cucubano</name>
    <name type="synonym">Pyrophorus luminosus</name>
    <dbReference type="NCBI Taxonomy" id="2038154"/>
    <lineage>
        <taxon>Eukaryota</taxon>
        <taxon>Metazoa</taxon>
        <taxon>Ecdysozoa</taxon>
        <taxon>Arthropoda</taxon>
        <taxon>Hexapoda</taxon>
        <taxon>Insecta</taxon>
        <taxon>Pterygota</taxon>
        <taxon>Neoptera</taxon>
        <taxon>Endopterygota</taxon>
        <taxon>Coleoptera</taxon>
        <taxon>Polyphaga</taxon>
        <taxon>Elateriformia</taxon>
        <taxon>Elateroidea</taxon>
        <taxon>Elateridae</taxon>
        <taxon>Agrypninae</taxon>
        <taxon>Pyrophorini</taxon>
        <taxon>Ignelater</taxon>
    </lineage>
</organism>